<dbReference type="GO" id="GO:0035267">
    <property type="term" value="C:NuA4 histone acetyltransferase complex"/>
    <property type="evidence" value="ECO:0007669"/>
    <property type="project" value="InterPro"/>
</dbReference>
<feature type="region of interest" description="Disordered" evidence="7">
    <location>
        <begin position="896"/>
        <end position="917"/>
    </location>
</feature>
<proteinExistence type="inferred from homology"/>
<keyword evidence="5 6" id="KW-0539">Nucleus</keyword>
<evidence type="ECO:0000256" key="3">
    <source>
        <dbReference type="ARBA" id="ARBA00023015"/>
    </source>
</evidence>
<feature type="compositionally biased region" description="Polar residues" evidence="7">
    <location>
        <begin position="101"/>
        <end position="112"/>
    </location>
</feature>
<evidence type="ECO:0000256" key="1">
    <source>
        <dbReference type="ARBA" id="ARBA00004123"/>
    </source>
</evidence>
<organism evidence="9 10">
    <name type="scientific">Kingdonia uniflora</name>
    <dbReference type="NCBI Taxonomy" id="39325"/>
    <lineage>
        <taxon>Eukaryota</taxon>
        <taxon>Viridiplantae</taxon>
        <taxon>Streptophyta</taxon>
        <taxon>Embryophyta</taxon>
        <taxon>Tracheophyta</taxon>
        <taxon>Spermatophyta</taxon>
        <taxon>Magnoliopsida</taxon>
        <taxon>Ranunculales</taxon>
        <taxon>Circaeasteraceae</taxon>
        <taxon>Kingdonia</taxon>
    </lineage>
</organism>
<dbReference type="OrthoDB" id="435275at2759"/>
<feature type="compositionally biased region" description="Polar residues" evidence="7">
    <location>
        <begin position="974"/>
        <end position="997"/>
    </location>
</feature>
<evidence type="ECO:0000256" key="7">
    <source>
        <dbReference type="SAM" id="MobiDB-lite"/>
    </source>
</evidence>
<reference evidence="9 10" key="1">
    <citation type="journal article" date="2020" name="IScience">
        <title>Genome Sequencing of the Endangered Kingdonia uniflora (Circaeasteraceae, Ranunculales) Reveals Potential Mechanisms of Evolutionary Specialization.</title>
        <authorList>
            <person name="Sun Y."/>
            <person name="Deng T."/>
            <person name="Zhang A."/>
            <person name="Moore M.J."/>
            <person name="Landis J.B."/>
            <person name="Lin N."/>
            <person name="Zhang H."/>
            <person name="Zhang X."/>
            <person name="Huang J."/>
            <person name="Zhang X."/>
            <person name="Sun H."/>
            <person name="Wang H."/>
        </authorList>
    </citation>
    <scope>NUCLEOTIDE SEQUENCE [LARGE SCALE GENOMIC DNA]</scope>
    <source>
        <strain evidence="9">TB1705</strain>
        <tissue evidence="9">Leaf</tissue>
    </source>
</reference>
<evidence type="ECO:0000256" key="5">
    <source>
        <dbReference type="ARBA" id="ARBA00023242"/>
    </source>
</evidence>
<feature type="compositionally biased region" description="Basic and acidic residues" evidence="7">
    <location>
        <begin position="211"/>
        <end position="227"/>
    </location>
</feature>
<comment type="caution">
    <text evidence="9">The sequence shown here is derived from an EMBL/GenBank/DDBJ whole genome shotgun (WGS) entry which is preliminary data.</text>
</comment>
<keyword evidence="3 6" id="KW-0805">Transcription regulation</keyword>
<feature type="compositionally biased region" description="Polar residues" evidence="7">
    <location>
        <begin position="896"/>
        <end position="910"/>
    </location>
</feature>
<dbReference type="PANTHER" id="PTHR14898">
    <property type="entry name" value="ENHANCER OF POLYCOMB"/>
    <property type="match status" value="1"/>
</dbReference>
<evidence type="ECO:0000256" key="2">
    <source>
        <dbReference type="ARBA" id="ARBA00008035"/>
    </source>
</evidence>
<feature type="region of interest" description="Disordered" evidence="7">
    <location>
        <begin position="453"/>
        <end position="474"/>
    </location>
</feature>
<feature type="region of interest" description="Disordered" evidence="7">
    <location>
        <begin position="1456"/>
        <end position="1480"/>
    </location>
</feature>
<comment type="subcellular location">
    <subcellularLocation>
        <location evidence="1 6">Nucleus</location>
    </subcellularLocation>
</comment>
<dbReference type="Proteomes" id="UP000541444">
    <property type="component" value="Unassembled WGS sequence"/>
</dbReference>
<dbReference type="InterPro" id="IPR024943">
    <property type="entry name" value="Enhancer_polycomb"/>
</dbReference>
<dbReference type="InterPro" id="IPR019542">
    <property type="entry name" value="Enhancer_polycomb-like_N"/>
</dbReference>
<feature type="region of interest" description="Disordered" evidence="7">
    <location>
        <begin position="210"/>
        <end position="237"/>
    </location>
</feature>
<evidence type="ECO:0000259" key="8">
    <source>
        <dbReference type="SMART" id="SM00333"/>
    </source>
</evidence>
<dbReference type="SMART" id="SM00333">
    <property type="entry name" value="TUDOR"/>
    <property type="match status" value="1"/>
</dbReference>
<dbReference type="GO" id="GO:0005634">
    <property type="term" value="C:nucleus"/>
    <property type="evidence" value="ECO:0007669"/>
    <property type="project" value="UniProtKB-SubCell"/>
</dbReference>
<feature type="compositionally biased region" description="Basic and acidic residues" evidence="7">
    <location>
        <begin position="64"/>
        <end position="95"/>
    </location>
</feature>
<keyword evidence="10" id="KW-1185">Reference proteome</keyword>
<name>A0A7J7P165_9MAGN</name>
<evidence type="ECO:0000313" key="9">
    <source>
        <dbReference type="EMBL" id="KAF6172918.1"/>
    </source>
</evidence>
<dbReference type="CDD" id="cd20404">
    <property type="entry name" value="Tudor_Agenet_AtEML-like"/>
    <property type="match status" value="1"/>
</dbReference>
<evidence type="ECO:0000256" key="4">
    <source>
        <dbReference type="ARBA" id="ARBA00023163"/>
    </source>
</evidence>
<protein>
    <recommendedName>
        <fullName evidence="6">Enhancer of polycomb-like protein</fullName>
    </recommendedName>
</protein>
<gene>
    <name evidence="9" type="ORF">GIB67_035472</name>
</gene>
<sequence length="1595" mass="180221">MGTSVQISDLPEIVPNSRSLDLQNLFVAKSRGSGEWAAVEKPLKRKRSSNSGEGIGEKKKSKICKFEPVTKHSGDNLHETHEVLDKRDTTSKENGRILGDNNAQNSSNSTKVAHNLVDNVAPNPKRPRGVSRRKKSQDNQVPLDVSDNPKIVELNGDSVTTTALSTKVTQRRVFDDLQENSLSGSNSVQNFIGKNGSVVRCDDPISDCPIDLDRGKGEELEPPDRCSSEVGEPSTVSVRKSYENLQEEDEENLEENAARMLSSMKGMLFEPSLHGDFVSSQANSSADIDSRVLRPREQGKEKTRVGKRPRRHFYEIFSRDLNDAYWVLNKRAKVLWPLDNKWYFGLVTSYDPLIKKHHVRYDDRDEEWIDLHKERFKLLLFPSEAPPKSRSRKSKLGDKCSAEGKEDLTVDDDNCVGYMDSEPIISWLARASRRIKSSPLGIIKRQKTSSLCKSLNPPAMSEDSVGTSRGSFVTEPSRAGARSLSCISMLDRTANGEVAGKSTMESSTTYHDRKVTRVYFRKRFHRRDMLLDCASVAGSVTFPASVVDQVGALEENDSGPQNTCGKDSIQLDCDDLLRSGKNMKSLMLILPSMKIIQVQLRLENLLIGIRNIVFGTEDLWVCRAVLMLRYGALMTLWPKVKLEILFVDNVVGLRFVLFEGSLMEAVSFVCLVLVTFHQPNLHGEVLETEVPVTSIRFELSRFQKRGRPLVFLFYNFLQIQKTKWACLDDKLKQHCSIIKQLPLEECTHDNINILQNGSNALPISSACSEPASLEVFQKRPRQSTIQLGIFQEPVKIDVGHSSSKHNEKCQRLPPFLLPFSAAPTFFLSLHLKLLMAKSITSVSFHNPMALLRGSENMSRSMNAEQSIDNDSYDQIELGNTKAGCSSENLASTEFNGTATSLAPEVSTKNVSDTDKPQRHHCPYLGSKNCEVIGMLCPSCPMDNMSSHLSSISVRIPSLDQPETLSFDTGPLSAPQPTSDTTWSLNDGTPNSPKTTAPRSIWKHNQHDVGSMSFSYSSRIWPDEKADVMRKGPVKGSRKSYLLPFGGCDFSSRPRSHHRKGRIFKSIKNDVETVMPSCSRNPRRHPELLSCDANVLITVEDRGWRVSGANIVLECVGHNDWKLLVKFSGDTKYSYKAYQFLQPGTTNRYNHAMMWRGGKDWVLEFPDRIQWAIFKEMHEECYNRNVRAASVKTIPIPGVHLIEEIDDDILAVPFVRAPKYFRQFGTEVDMALNPSYVLYDMESDDEEWIANYKSSSDTDGSNSMEISEEMLERAMDVFEKIAYAQECNCFTADEVEEIAVGVGPVDVIKAIYVHWQQKRRRKGMPLIRQLQPPLWEIYQHQVKEWESTPNKYHYLPNGCREKPVLTEKPPMFAFCLRPRGLEVPNKFSKQRPQRKVTGGGHNYAFSRYQDNGHHVNGRKSNGCGYDEERLGNGQNHETLYASQWHSSPRDAFSSEYLSFSSDGSERSQQRLKHHRKKSRKMPKFHQLNDSYRMEMQCNQEINKRKGSTGWNMGLPEWPSQRQRVEELSVSDLDEFTLRDASSAAKHASNMAKLKRENAQRLLYRADLAIHKAVVALMTAEAVNASSASTKDSMQED</sequence>
<accession>A0A7J7P165</accession>
<feature type="region of interest" description="Disordered" evidence="7">
    <location>
        <begin position="960"/>
        <end position="998"/>
    </location>
</feature>
<feature type="compositionally biased region" description="Basic residues" evidence="7">
    <location>
        <begin position="125"/>
        <end position="135"/>
    </location>
</feature>
<dbReference type="Gene3D" id="2.30.30.140">
    <property type="match status" value="1"/>
</dbReference>
<keyword evidence="4 6" id="KW-0804">Transcription</keyword>
<evidence type="ECO:0000256" key="6">
    <source>
        <dbReference type="RuleBase" id="RU361124"/>
    </source>
</evidence>
<comment type="similarity">
    <text evidence="2 6">Belongs to the enhancer of polycomb family.</text>
</comment>
<feature type="region of interest" description="Disordered" evidence="7">
    <location>
        <begin position="31"/>
        <end position="149"/>
    </location>
</feature>
<feature type="domain" description="Tudor" evidence="8">
    <location>
        <begin position="324"/>
        <end position="382"/>
    </location>
</feature>
<dbReference type="GO" id="GO:0006357">
    <property type="term" value="P:regulation of transcription by RNA polymerase II"/>
    <property type="evidence" value="ECO:0007669"/>
    <property type="project" value="InterPro"/>
</dbReference>
<evidence type="ECO:0000313" key="10">
    <source>
        <dbReference type="Proteomes" id="UP000541444"/>
    </source>
</evidence>
<dbReference type="InterPro" id="IPR002999">
    <property type="entry name" value="Tudor"/>
</dbReference>
<dbReference type="Pfam" id="PF10513">
    <property type="entry name" value="EPL1"/>
    <property type="match status" value="1"/>
</dbReference>
<feature type="compositionally biased region" description="Basic residues" evidence="7">
    <location>
        <begin position="1468"/>
        <end position="1480"/>
    </location>
</feature>
<dbReference type="EMBL" id="JACGCM010000376">
    <property type="protein sequence ID" value="KAF6172918.1"/>
    <property type="molecule type" value="Genomic_DNA"/>
</dbReference>